<protein>
    <submittedName>
        <fullName evidence="2">Uncharacterized protein</fullName>
    </submittedName>
</protein>
<dbReference type="EMBL" id="QJRY01000007">
    <property type="protein sequence ID" value="PYB71501.1"/>
    <property type="molecule type" value="Genomic_DNA"/>
</dbReference>
<accession>A0ABX5NN15</accession>
<proteinExistence type="predicted"/>
<dbReference type="RefSeq" id="WP_110793276.1">
    <property type="nucleotide sequence ID" value="NZ_QJRY01000007.1"/>
</dbReference>
<organism evidence="2 3">
    <name type="scientific">Rhizobium wuzhouense</name>
    <dbReference type="NCBI Taxonomy" id="1986026"/>
    <lineage>
        <taxon>Bacteria</taxon>
        <taxon>Pseudomonadati</taxon>
        <taxon>Pseudomonadota</taxon>
        <taxon>Alphaproteobacteria</taxon>
        <taxon>Hyphomicrobiales</taxon>
        <taxon>Rhizobiaceae</taxon>
        <taxon>Rhizobium/Agrobacterium group</taxon>
        <taxon>Rhizobium</taxon>
    </lineage>
</organism>
<evidence type="ECO:0000256" key="1">
    <source>
        <dbReference type="SAM" id="MobiDB-lite"/>
    </source>
</evidence>
<name>A0ABX5NN15_9HYPH</name>
<sequence length="63" mass="6942">MKTYKVLRQHLGDKMYLPGDDRKAKPADVAHLVKSGVLVESEGAKAEKLASNKAEPPVRNKAR</sequence>
<gene>
    <name evidence="2" type="ORF">DMY87_18115</name>
</gene>
<evidence type="ECO:0000313" key="3">
    <source>
        <dbReference type="Proteomes" id="UP000247536"/>
    </source>
</evidence>
<dbReference type="Proteomes" id="UP000247536">
    <property type="component" value="Unassembled WGS sequence"/>
</dbReference>
<keyword evidence="3" id="KW-1185">Reference proteome</keyword>
<reference evidence="2 3" key="1">
    <citation type="submission" date="2018-06" db="EMBL/GenBank/DDBJ databases">
        <title>Rhizobium wuzhouense sp. nov., isolated from roots of Oryza officinalis.</title>
        <authorList>
            <person name="Yuan T."/>
        </authorList>
    </citation>
    <scope>NUCLEOTIDE SEQUENCE [LARGE SCALE GENOMIC DNA]</scope>
    <source>
        <strain evidence="2 3">W44</strain>
    </source>
</reference>
<feature type="region of interest" description="Disordered" evidence="1">
    <location>
        <begin position="43"/>
        <end position="63"/>
    </location>
</feature>
<comment type="caution">
    <text evidence="2">The sequence shown here is derived from an EMBL/GenBank/DDBJ whole genome shotgun (WGS) entry which is preliminary data.</text>
</comment>
<evidence type="ECO:0000313" key="2">
    <source>
        <dbReference type="EMBL" id="PYB71501.1"/>
    </source>
</evidence>